<sequence length="99" mass="10101">MSSAEQHLEALDLVVGADGSGVIDAAQLARWGVEPGAHLRVVPVTSAASTARRRSLRGALSNASGSAPSWEDFEAASSAAAQESAARYGDGGAWDLPPR</sequence>
<protein>
    <submittedName>
        <fullName evidence="2">Uncharacterized protein</fullName>
    </submittedName>
</protein>
<evidence type="ECO:0000313" key="2">
    <source>
        <dbReference type="EMBL" id="MEX5718808.1"/>
    </source>
</evidence>
<feature type="compositionally biased region" description="Low complexity" evidence="1">
    <location>
        <begin position="75"/>
        <end position="86"/>
    </location>
</feature>
<gene>
    <name evidence="2" type="ORF">ABQ292_10600</name>
</gene>
<name>A0ABV3XE04_9ACTN</name>
<reference evidence="2 3" key="1">
    <citation type="submission" date="2024-06" db="EMBL/GenBank/DDBJ databases">
        <title>Draft genome sequence of Geodermatophilus badlandi, a novel member of the Geodermatophilaceae isolated from badland sedimentary rocks in the Red desert, Wyoming, USA.</title>
        <authorList>
            <person name="Ben Tekaya S."/>
            <person name="Nouioui I."/>
            <person name="Flores G.M."/>
            <person name="Shaal M.N."/>
            <person name="Bredoire F."/>
            <person name="Basile F."/>
            <person name="Van Diepen L."/>
            <person name="Ward N.L."/>
        </authorList>
    </citation>
    <scope>NUCLEOTIDE SEQUENCE [LARGE SCALE GENOMIC DNA]</scope>
    <source>
        <strain evidence="2 3">WL48A</strain>
    </source>
</reference>
<dbReference type="Proteomes" id="UP001560045">
    <property type="component" value="Unassembled WGS sequence"/>
</dbReference>
<evidence type="ECO:0000313" key="3">
    <source>
        <dbReference type="Proteomes" id="UP001560045"/>
    </source>
</evidence>
<evidence type="ECO:0000256" key="1">
    <source>
        <dbReference type="SAM" id="MobiDB-lite"/>
    </source>
</evidence>
<comment type="caution">
    <text evidence="2">The sequence shown here is derived from an EMBL/GenBank/DDBJ whole genome shotgun (WGS) entry which is preliminary data.</text>
</comment>
<dbReference type="RefSeq" id="WP_369206028.1">
    <property type="nucleotide sequence ID" value="NZ_JBFNXQ010000027.1"/>
</dbReference>
<keyword evidence="3" id="KW-1185">Reference proteome</keyword>
<accession>A0ABV3XE04</accession>
<organism evidence="2 3">
    <name type="scientific">Geodermatophilus maliterrae</name>
    <dbReference type="NCBI Taxonomy" id="3162531"/>
    <lineage>
        <taxon>Bacteria</taxon>
        <taxon>Bacillati</taxon>
        <taxon>Actinomycetota</taxon>
        <taxon>Actinomycetes</taxon>
        <taxon>Geodermatophilales</taxon>
        <taxon>Geodermatophilaceae</taxon>
        <taxon>Geodermatophilus</taxon>
    </lineage>
</organism>
<proteinExistence type="predicted"/>
<dbReference type="EMBL" id="JBFNXQ010000027">
    <property type="protein sequence ID" value="MEX5718808.1"/>
    <property type="molecule type" value="Genomic_DNA"/>
</dbReference>
<feature type="region of interest" description="Disordered" evidence="1">
    <location>
        <begin position="74"/>
        <end position="99"/>
    </location>
</feature>